<dbReference type="EMBL" id="JASCZI010001853">
    <property type="protein sequence ID" value="MED6115552.1"/>
    <property type="molecule type" value="Genomic_DNA"/>
</dbReference>
<gene>
    <name evidence="1" type="ORF">PIB30_091767</name>
</gene>
<proteinExistence type="predicted"/>
<name>A0ABU6QVB2_9FABA</name>
<protein>
    <submittedName>
        <fullName evidence="1">Uncharacterized protein</fullName>
    </submittedName>
</protein>
<dbReference type="Proteomes" id="UP001341840">
    <property type="component" value="Unassembled WGS sequence"/>
</dbReference>
<accession>A0ABU6QVB2</accession>
<reference evidence="1 2" key="1">
    <citation type="journal article" date="2023" name="Plants (Basel)">
        <title>Bridging the Gap: Combining Genomics and Transcriptomics Approaches to Understand Stylosanthes scabra, an Orphan Legume from the Brazilian Caatinga.</title>
        <authorList>
            <person name="Ferreira-Neto J.R.C."/>
            <person name="da Silva M.D."/>
            <person name="Binneck E."/>
            <person name="de Melo N.F."/>
            <person name="da Silva R.H."/>
            <person name="de Melo A.L.T.M."/>
            <person name="Pandolfi V."/>
            <person name="Bustamante F.O."/>
            <person name="Brasileiro-Vidal A.C."/>
            <person name="Benko-Iseppon A.M."/>
        </authorList>
    </citation>
    <scope>NUCLEOTIDE SEQUENCE [LARGE SCALE GENOMIC DNA]</scope>
    <source>
        <tissue evidence="1">Leaves</tissue>
    </source>
</reference>
<evidence type="ECO:0000313" key="2">
    <source>
        <dbReference type="Proteomes" id="UP001341840"/>
    </source>
</evidence>
<keyword evidence="2" id="KW-1185">Reference proteome</keyword>
<comment type="caution">
    <text evidence="1">The sequence shown here is derived from an EMBL/GenBank/DDBJ whole genome shotgun (WGS) entry which is preliminary data.</text>
</comment>
<sequence>MEDYKVHSSWTFHEICHRCMDRCRCFNPRGLSNGGSDFVMLDTNGKISKYNVEGEFLQHFQYFHEQIRHSYLSQISVAWVLPEDLFSQEVKQRKRINCSV</sequence>
<evidence type="ECO:0000313" key="1">
    <source>
        <dbReference type="EMBL" id="MED6115552.1"/>
    </source>
</evidence>
<organism evidence="1 2">
    <name type="scientific">Stylosanthes scabra</name>
    <dbReference type="NCBI Taxonomy" id="79078"/>
    <lineage>
        <taxon>Eukaryota</taxon>
        <taxon>Viridiplantae</taxon>
        <taxon>Streptophyta</taxon>
        <taxon>Embryophyta</taxon>
        <taxon>Tracheophyta</taxon>
        <taxon>Spermatophyta</taxon>
        <taxon>Magnoliopsida</taxon>
        <taxon>eudicotyledons</taxon>
        <taxon>Gunneridae</taxon>
        <taxon>Pentapetalae</taxon>
        <taxon>rosids</taxon>
        <taxon>fabids</taxon>
        <taxon>Fabales</taxon>
        <taxon>Fabaceae</taxon>
        <taxon>Papilionoideae</taxon>
        <taxon>50 kb inversion clade</taxon>
        <taxon>dalbergioids sensu lato</taxon>
        <taxon>Dalbergieae</taxon>
        <taxon>Pterocarpus clade</taxon>
        <taxon>Stylosanthes</taxon>
    </lineage>
</organism>